<dbReference type="Proteomes" id="UP000887565">
    <property type="component" value="Unplaced"/>
</dbReference>
<dbReference type="WBParaSite" id="nRc.2.0.1.t47230-RA">
    <property type="protein sequence ID" value="nRc.2.0.1.t47230-RA"/>
    <property type="gene ID" value="nRc.2.0.1.g47230"/>
</dbReference>
<dbReference type="Gene3D" id="1.10.287.690">
    <property type="entry name" value="Helix hairpin bin"/>
    <property type="match status" value="1"/>
</dbReference>
<organism evidence="1 2">
    <name type="scientific">Romanomermis culicivorax</name>
    <name type="common">Nematode worm</name>
    <dbReference type="NCBI Taxonomy" id="13658"/>
    <lineage>
        <taxon>Eukaryota</taxon>
        <taxon>Metazoa</taxon>
        <taxon>Ecdysozoa</taxon>
        <taxon>Nematoda</taxon>
        <taxon>Enoplea</taxon>
        <taxon>Dorylaimia</taxon>
        <taxon>Mermithida</taxon>
        <taxon>Mermithoidea</taxon>
        <taxon>Mermithidae</taxon>
        <taxon>Romanomermis</taxon>
    </lineage>
</organism>
<name>A0A915L7Y9_ROMCU</name>
<evidence type="ECO:0000313" key="2">
    <source>
        <dbReference type="WBParaSite" id="nRc.2.0.1.t47230-RA"/>
    </source>
</evidence>
<sequence length="153" mass="18213">MDVDAWASVFWEEASFEFKSWWKSQQREEYLARMKCFWGFMKCPCGMFKNPSLDDEQLASHLWNILPPGGRAQWTNANQQYIDQCIGLDQQEKQIWMVDSERCPARVQMDEQKREYKMEVYNRGNISLDPWKISKNPGKRALAKLMLNSFWGK</sequence>
<proteinExistence type="predicted"/>
<dbReference type="AlphaFoldDB" id="A0A915L7Y9"/>
<keyword evidence="1" id="KW-1185">Reference proteome</keyword>
<evidence type="ECO:0000313" key="1">
    <source>
        <dbReference type="Proteomes" id="UP000887565"/>
    </source>
</evidence>
<reference evidence="2" key="1">
    <citation type="submission" date="2022-11" db="UniProtKB">
        <authorList>
            <consortium name="WormBaseParasite"/>
        </authorList>
    </citation>
    <scope>IDENTIFICATION</scope>
</reference>
<accession>A0A915L7Y9</accession>
<protein>
    <submittedName>
        <fullName evidence="2">Uncharacterized protein</fullName>
    </submittedName>
</protein>